<name>A0ABR1TRJ1_9PEZI</name>
<evidence type="ECO:0000313" key="2">
    <source>
        <dbReference type="EMBL" id="KAK8049270.1"/>
    </source>
</evidence>
<gene>
    <name evidence="2" type="ORF">PG994_011000</name>
</gene>
<evidence type="ECO:0000256" key="1">
    <source>
        <dbReference type="SAM" id="MobiDB-lite"/>
    </source>
</evidence>
<accession>A0ABR1TRJ1</accession>
<protein>
    <submittedName>
        <fullName evidence="2">Uncharacterized protein</fullName>
    </submittedName>
</protein>
<dbReference type="Proteomes" id="UP001480595">
    <property type="component" value="Unassembled WGS sequence"/>
</dbReference>
<comment type="caution">
    <text evidence="2">The sequence shown here is derived from an EMBL/GenBank/DDBJ whole genome shotgun (WGS) entry which is preliminary data.</text>
</comment>
<feature type="region of interest" description="Disordered" evidence="1">
    <location>
        <begin position="1"/>
        <end position="52"/>
    </location>
</feature>
<proteinExistence type="predicted"/>
<reference evidence="2 3" key="1">
    <citation type="submission" date="2023-01" db="EMBL/GenBank/DDBJ databases">
        <title>Analysis of 21 Apiospora genomes using comparative genomics revels a genus with tremendous synthesis potential of carbohydrate active enzymes and secondary metabolites.</title>
        <authorList>
            <person name="Sorensen T."/>
        </authorList>
    </citation>
    <scope>NUCLEOTIDE SEQUENCE [LARGE SCALE GENOMIC DNA]</scope>
    <source>
        <strain evidence="2 3">CBS 135458</strain>
    </source>
</reference>
<evidence type="ECO:0000313" key="3">
    <source>
        <dbReference type="Proteomes" id="UP001480595"/>
    </source>
</evidence>
<dbReference type="EMBL" id="JAQQWL010000011">
    <property type="protein sequence ID" value="KAK8049270.1"/>
    <property type="molecule type" value="Genomic_DNA"/>
</dbReference>
<feature type="compositionally biased region" description="Polar residues" evidence="1">
    <location>
        <begin position="15"/>
        <end position="33"/>
    </location>
</feature>
<keyword evidence="3" id="KW-1185">Reference proteome</keyword>
<organism evidence="2 3">
    <name type="scientific">Apiospora phragmitis</name>
    <dbReference type="NCBI Taxonomy" id="2905665"/>
    <lineage>
        <taxon>Eukaryota</taxon>
        <taxon>Fungi</taxon>
        <taxon>Dikarya</taxon>
        <taxon>Ascomycota</taxon>
        <taxon>Pezizomycotina</taxon>
        <taxon>Sordariomycetes</taxon>
        <taxon>Xylariomycetidae</taxon>
        <taxon>Amphisphaeriales</taxon>
        <taxon>Apiosporaceae</taxon>
        <taxon>Apiospora</taxon>
    </lineage>
</organism>
<dbReference type="GeneID" id="92095472"/>
<dbReference type="RefSeq" id="XP_066711519.1">
    <property type="nucleotide sequence ID" value="XM_066862409.1"/>
</dbReference>
<sequence length="219" mass="23774">MAVPDLNPSAGAEKASNSQQQPAHPITAQQHTPIPTEHQPSPALPYPTFCQNLGDVDDPSMYLGGDEEERALFDQCGQPTISVAVSENNNLSLPPLRPRHDAAPSSPNDTEEVVLYDTALLLQQQQQITDGDDDMAVSLPRHGWLSRIDASIPTGPPLDALLIPYYYHILSRLPVDSIPPNRPSTNPMKLRWGRSPLSVVTSPEELSLVNFDDSGTGGE</sequence>